<dbReference type="EMBL" id="BAAARW010000021">
    <property type="protein sequence ID" value="GAA2436864.1"/>
    <property type="molecule type" value="Genomic_DNA"/>
</dbReference>
<proteinExistence type="predicted"/>
<evidence type="ECO:0000313" key="2">
    <source>
        <dbReference type="Proteomes" id="UP001501231"/>
    </source>
</evidence>
<sequence>MLDELGLDLAAHPTEPLVRAMAHPPDLAVTLHADDTCLIDPAGTHTWPGRPAT</sequence>
<gene>
    <name evidence="1" type="ORF">GCM10010191_59630</name>
</gene>
<dbReference type="RefSeq" id="WP_344593372.1">
    <property type="nucleotide sequence ID" value="NZ_BAAARW010000021.1"/>
</dbReference>
<name>A0ABN3JPS6_9ACTN</name>
<protein>
    <submittedName>
        <fullName evidence="1">Uncharacterized protein</fullName>
    </submittedName>
</protein>
<reference evidence="1 2" key="1">
    <citation type="journal article" date="2019" name="Int. J. Syst. Evol. Microbiol.">
        <title>The Global Catalogue of Microorganisms (GCM) 10K type strain sequencing project: providing services to taxonomists for standard genome sequencing and annotation.</title>
        <authorList>
            <consortium name="The Broad Institute Genomics Platform"/>
            <consortium name="The Broad Institute Genome Sequencing Center for Infectious Disease"/>
            <person name="Wu L."/>
            <person name="Ma J."/>
        </authorList>
    </citation>
    <scope>NUCLEOTIDE SEQUENCE [LARGE SCALE GENOMIC DNA]</scope>
    <source>
        <strain evidence="1 2">JCM 3325</strain>
    </source>
</reference>
<organism evidence="1 2">
    <name type="scientific">Actinomadura vinacea</name>
    <dbReference type="NCBI Taxonomy" id="115336"/>
    <lineage>
        <taxon>Bacteria</taxon>
        <taxon>Bacillati</taxon>
        <taxon>Actinomycetota</taxon>
        <taxon>Actinomycetes</taxon>
        <taxon>Streptosporangiales</taxon>
        <taxon>Thermomonosporaceae</taxon>
        <taxon>Actinomadura</taxon>
    </lineage>
</organism>
<keyword evidence="2" id="KW-1185">Reference proteome</keyword>
<evidence type="ECO:0000313" key="1">
    <source>
        <dbReference type="EMBL" id="GAA2436864.1"/>
    </source>
</evidence>
<dbReference type="Proteomes" id="UP001501231">
    <property type="component" value="Unassembled WGS sequence"/>
</dbReference>
<comment type="caution">
    <text evidence="1">The sequence shown here is derived from an EMBL/GenBank/DDBJ whole genome shotgun (WGS) entry which is preliminary data.</text>
</comment>
<accession>A0ABN3JPS6</accession>